<feature type="region of interest" description="Disordered" evidence="1">
    <location>
        <begin position="458"/>
        <end position="560"/>
    </location>
</feature>
<dbReference type="AlphaFoldDB" id="C5K4V8"/>
<dbReference type="Proteomes" id="UP000007800">
    <property type="component" value="Unassembled WGS sequence"/>
</dbReference>
<evidence type="ECO:0000256" key="1">
    <source>
        <dbReference type="SAM" id="MobiDB-lite"/>
    </source>
</evidence>
<protein>
    <submittedName>
        <fullName evidence="2">Uncharacterized protein</fullName>
    </submittedName>
</protein>
<feature type="compositionally biased region" description="Basic residues" evidence="1">
    <location>
        <begin position="221"/>
        <end position="242"/>
    </location>
</feature>
<dbReference type="GeneID" id="9053931"/>
<evidence type="ECO:0000313" key="3">
    <source>
        <dbReference type="Proteomes" id="UP000007800"/>
    </source>
</evidence>
<proteinExistence type="predicted"/>
<feature type="compositionally biased region" description="Basic and acidic residues" evidence="1">
    <location>
        <begin position="311"/>
        <end position="330"/>
    </location>
</feature>
<feature type="region of interest" description="Disordered" evidence="1">
    <location>
        <begin position="306"/>
        <end position="332"/>
    </location>
</feature>
<dbReference type="InParanoid" id="C5K4V8"/>
<reference evidence="2 3" key="1">
    <citation type="submission" date="2008-07" db="EMBL/GenBank/DDBJ databases">
        <authorList>
            <person name="El-Sayed N."/>
            <person name="Caler E."/>
            <person name="Inman J."/>
            <person name="Amedeo P."/>
            <person name="Hass B."/>
            <person name="Wortman J."/>
        </authorList>
    </citation>
    <scope>NUCLEOTIDE SEQUENCE [LARGE SCALE GENOMIC DNA]</scope>
    <source>
        <strain evidence="3">ATCC 50983 / TXsc</strain>
    </source>
</reference>
<feature type="compositionally biased region" description="Basic and acidic residues" evidence="1">
    <location>
        <begin position="243"/>
        <end position="257"/>
    </location>
</feature>
<dbReference type="EMBL" id="GG670562">
    <property type="protein sequence ID" value="EER20380.1"/>
    <property type="molecule type" value="Genomic_DNA"/>
</dbReference>
<name>C5K4V8_PERM5</name>
<feature type="region of interest" description="Disordered" evidence="1">
    <location>
        <begin position="345"/>
        <end position="368"/>
    </location>
</feature>
<organism evidence="3">
    <name type="scientific">Perkinsus marinus (strain ATCC 50983 / TXsc)</name>
    <dbReference type="NCBI Taxonomy" id="423536"/>
    <lineage>
        <taxon>Eukaryota</taxon>
        <taxon>Sar</taxon>
        <taxon>Alveolata</taxon>
        <taxon>Perkinsozoa</taxon>
        <taxon>Perkinsea</taxon>
        <taxon>Perkinsida</taxon>
        <taxon>Perkinsidae</taxon>
        <taxon>Perkinsus</taxon>
    </lineage>
</organism>
<feature type="region of interest" description="Disordered" evidence="1">
    <location>
        <begin position="173"/>
        <end position="287"/>
    </location>
</feature>
<dbReference type="RefSeq" id="XP_002788584.1">
    <property type="nucleotide sequence ID" value="XM_002788538.1"/>
</dbReference>
<gene>
    <name evidence="2" type="ORF">Pmar_PMAR010113</name>
</gene>
<dbReference type="OrthoDB" id="441332at2759"/>
<accession>C5K4V8</accession>
<evidence type="ECO:0000313" key="2">
    <source>
        <dbReference type="EMBL" id="EER20380.1"/>
    </source>
</evidence>
<feature type="compositionally biased region" description="Basic and acidic residues" evidence="1">
    <location>
        <begin position="458"/>
        <end position="495"/>
    </location>
</feature>
<keyword evidence="3" id="KW-1185">Reference proteome</keyword>
<sequence length="733" mass="78973">MSSVQGVGGVVGIRKVPGSSAGSSASNVFFSLIMSEDVSSPPKAEQESPPPCYDWADVEFIDAIEDGSMGGSSPIAEASVISSPLVGVGGEAEDVSMPAESKEEPVVKDAPSCPDEKMDDLDALLAHLLQCGWESPWTVPAAVDRDLLERLVERNIQRLDLPPGVYAAEAAVPDPSALEESGRNRSPSGDVEIVAASSSGPSGSGLFREGLLVGSSTEREKKRKKKKHRSDKREHRKSGKLRKMAERSDRKDVDGSRNRGSVKRRRIALQEDIESPLHAGRRGSKPMEIELDDNVEEFHVPKWTGEAFEGSQEKHGGSVDDGGSKGRGAEGDGEVVNLVASDDLTKESGVSNGGPAEQPGTPKLQFDTSKPLKPELVLAASVLPPAVPNSVYRARVRTSVVKAVKAPLVDIIGNECTDMRKVETAWGDGKGDKDWSWEGKDSQNWWKDGMGQWGRYWESEEGKEGGGSPERRPRNDWSDSESKCRWKWADDKWEKNSPVGDGNDELMVSGAPSPSTKPLETAEGGEGRSPSVVEEVEGDAVGSEGEAMSIVDDDDEGTIPQEAAAPRPVMEPGQLEQVTQLCHRLLWPLEDIQWLFDVTSPSDSTPSAAQSLLRELTLNTVVVCPLGGSAKYADGEGDIPGTIVLRDTAEPVPVGGLTPSKTVEQTISDLTVELVQYAAADLPELRHRVSALQYIRAACDIIEFLDGAEWDEDRILQLLGDADEARRIPPDEV</sequence>